<dbReference type="EMBL" id="CP002838">
    <property type="protein sequence ID" value="AEM38531.1"/>
    <property type="molecule type" value="Genomic_DNA"/>
</dbReference>
<evidence type="ECO:0000256" key="4">
    <source>
        <dbReference type="ARBA" id="ARBA00022723"/>
    </source>
</evidence>
<dbReference type="GO" id="GO:0051539">
    <property type="term" value="F:4 iron, 4 sulfur cluster binding"/>
    <property type="evidence" value="ECO:0007669"/>
    <property type="project" value="UniProtKB-KW"/>
</dbReference>
<keyword evidence="9" id="KW-1185">Reference proteome</keyword>
<organism evidence="8 9">
    <name type="scientific">Pyrolobus fumarii (strain DSM 11204 / 1A)</name>
    <dbReference type="NCBI Taxonomy" id="694429"/>
    <lineage>
        <taxon>Archaea</taxon>
        <taxon>Thermoproteota</taxon>
        <taxon>Thermoprotei</taxon>
        <taxon>Desulfurococcales</taxon>
        <taxon>Pyrodictiaceae</taxon>
        <taxon>Pyrolobus</taxon>
    </lineage>
</organism>
<evidence type="ECO:0000256" key="3">
    <source>
        <dbReference type="ARBA" id="ARBA00022485"/>
    </source>
</evidence>
<dbReference type="Gene3D" id="3.60.9.10">
    <property type="entry name" value="Aldehyde ferredoxin oxidoreductase, N-terminal domain"/>
    <property type="match status" value="1"/>
</dbReference>
<dbReference type="KEGG" id="pfm:Pyrfu_0662"/>
<dbReference type="Pfam" id="PF01314">
    <property type="entry name" value="AFOR_C"/>
    <property type="match status" value="1"/>
</dbReference>
<dbReference type="InterPro" id="IPR051919">
    <property type="entry name" value="W-dependent_AOR"/>
</dbReference>
<dbReference type="InterPro" id="IPR013983">
    <property type="entry name" value="Ald_Fedxn_OxRdtase_N"/>
</dbReference>
<evidence type="ECO:0000259" key="7">
    <source>
        <dbReference type="SMART" id="SM00790"/>
    </source>
</evidence>
<evidence type="ECO:0000313" key="8">
    <source>
        <dbReference type="EMBL" id="AEM38531.1"/>
    </source>
</evidence>
<sequence length="649" mass="72569">MQTYRVIEVDVSTGSWRLVEHPLGEILGPVDLGIEVHYRDETWRCDPLAPCNTLVLGLGPFTGSPLFGSNRGVAVFRSPLSRTLHVSTVGGIGYKMRGMGAHAIVIRGAAKEPSVLIIEGDETGVKRVTVEALGTDVWRVYGKCGVYSLAGHLIAEHRDLFKTLKPVVLVAGPASLTTRAGAIVAVHYDPVTLEVIRGFVDVAGRGGPGTVMARAHGIVGIVAGGTWRPESINPRLSNRKLIESIARSVAGEPYGKLVTEKTRKYRFDERLGTGGTFGVNYVHYRDLIPMLGYASVYLEKVARLKLYEAVAEYFWKPFQEEAGTNPKKWRTCGEPCPANCKKLVKGTKVDYEPFNALGPFSAIIVFEETRRLVELADEAGVDAIEAGYWVAWVLELAARGVIEPRDACLDERPCWDPILLAEKPRECSARNARLARIILEKILHEGGRGCPVLQLIAERGLRGAARELAERLDTDPRSYTVYAAFGEEGYMTLNLYWTPGLVAPVYVTGKYWTNYSPTFMEPEEFAKTAYERIINEYLVDNAGFCRFHRGWLEKLIQAMYREILGVDKNLREHARRMYARIALYSRLAKAEPSHWETARTRDLVATIAAETGHTQWAERMVKDPRAALDWWERFKRELDKQIGVMQQDA</sequence>
<evidence type="ECO:0000313" key="9">
    <source>
        <dbReference type="Proteomes" id="UP000001037"/>
    </source>
</evidence>
<gene>
    <name evidence="8" type="ordered locus">Pyrfu_0662</name>
</gene>
<dbReference type="AlphaFoldDB" id="G0EHF6"/>
<keyword evidence="3" id="KW-0004">4Fe-4S</keyword>
<dbReference type="InterPro" id="IPR036021">
    <property type="entry name" value="Tungsten_al_ferr_oxy-like_C"/>
</dbReference>
<feature type="domain" description="Aldehyde ferredoxin oxidoreductase N-terminal" evidence="7">
    <location>
        <begin position="4"/>
        <end position="226"/>
    </location>
</feature>
<dbReference type="SUPFAM" id="SSF48310">
    <property type="entry name" value="Aldehyde ferredoxin oxidoreductase, C-terminal domains"/>
    <property type="match status" value="1"/>
</dbReference>
<evidence type="ECO:0000256" key="6">
    <source>
        <dbReference type="ARBA" id="ARBA00023014"/>
    </source>
</evidence>
<dbReference type="GO" id="GO:0046872">
    <property type="term" value="F:metal ion binding"/>
    <property type="evidence" value="ECO:0007669"/>
    <property type="project" value="UniProtKB-KW"/>
</dbReference>
<dbReference type="GeneID" id="11139127"/>
<dbReference type="SMART" id="SM00790">
    <property type="entry name" value="AFOR_N"/>
    <property type="match status" value="1"/>
</dbReference>
<name>G0EHF6_PYRF1</name>
<dbReference type="GO" id="GO:0016625">
    <property type="term" value="F:oxidoreductase activity, acting on the aldehyde or oxo group of donors, iron-sulfur protein as acceptor"/>
    <property type="evidence" value="ECO:0007669"/>
    <property type="project" value="InterPro"/>
</dbReference>
<dbReference type="OrthoDB" id="84495at2157"/>
<keyword evidence="4" id="KW-0479">Metal-binding</keyword>
<keyword evidence="5" id="KW-0408">Iron</keyword>
<dbReference type="GO" id="GO:0009055">
    <property type="term" value="F:electron transfer activity"/>
    <property type="evidence" value="ECO:0007669"/>
    <property type="project" value="InterPro"/>
</dbReference>
<dbReference type="Pfam" id="PF02730">
    <property type="entry name" value="AFOR_N"/>
    <property type="match status" value="1"/>
</dbReference>
<evidence type="ECO:0000256" key="2">
    <source>
        <dbReference type="ARBA" id="ARBA00011032"/>
    </source>
</evidence>
<reference evidence="8 9" key="1">
    <citation type="journal article" date="2011" name="Stand. Genomic Sci.">
        <title>Complete genome sequence of the hyperthermophilic chemolithoautotroph Pyrolobus fumarii type strain (1A).</title>
        <authorList>
            <person name="Anderson I."/>
            <person name="Goker M."/>
            <person name="Nolan M."/>
            <person name="Lucas S."/>
            <person name="Hammon N."/>
            <person name="Deshpande S."/>
            <person name="Cheng J.F."/>
            <person name="Tapia R."/>
            <person name="Han C."/>
            <person name="Goodwin L."/>
            <person name="Pitluck S."/>
            <person name="Huntemann M."/>
            <person name="Liolios K."/>
            <person name="Ivanova N."/>
            <person name="Pagani I."/>
            <person name="Mavromatis K."/>
            <person name="Ovchinikova G."/>
            <person name="Pati A."/>
            <person name="Chen A."/>
            <person name="Palaniappan K."/>
            <person name="Land M."/>
            <person name="Hauser L."/>
            <person name="Brambilla E.M."/>
            <person name="Huber H."/>
            <person name="Yasawong M."/>
            <person name="Rohde M."/>
            <person name="Spring S."/>
            <person name="Abt B."/>
            <person name="Sikorski J."/>
            <person name="Wirth R."/>
            <person name="Detter J.C."/>
            <person name="Woyke T."/>
            <person name="Bristow J."/>
            <person name="Eisen J.A."/>
            <person name="Markowitz V."/>
            <person name="Hugenholtz P."/>
            <person name="Kyrpides N.C."/>
            <person name="Klenk H.P."/>
            <person name="Lapidus A."/>
        </authorList>
    </citation>
    <scope>NUCLEOTIDE SEQUENCE [LARGE SCALE GENOMIC DNA]</scope>
    <source>
        <strain evidence="9">DSM 11204 / 1A</strain>
    </source>
</reference>
<dbReference type="HOGENOM" id="CLU_440510_0_0_2"/>
<comment type="cofactor">
    <cofactor evidence="1">
        <name>[4Fe-4S] cluster</name>
        <dbReference type="ChEBI" id="CHEBI:49883"/>
    </cofactor>
</comment>
<dbReference type="RefSeq" id="WP_014026208.1">
    <property type="nucleotide sequence ID" value="NC_015931.1"/>
</dbReference>
<dbReference type="STRING" id="694429.Pyrfu_0662"/>
<accession>G0EHF6</accession>
<dbReference type="InParanoid" id="G0EHF6"/>
<dbReference type="PANTHER" id="PTHR30038:SF7">
    <property type="entry name" value="TUNGSTEN-CONTAINING GLYCERALDEHYDE-3-PHOSPHATE:FERREDOXIN OXIDOREDUCTASE"/>
    <property type="match status" value="1"/>
</dbReference>
<dbReference type="eggNOG" id="arCOG05072">
    <property type="taxonomic scope" value="Archaea"/>
</dbReference>
<dbReference type="InterPro" id="IPR013984">
    <property type="entry name" value="Ald_Fedxn_OxRdtase_dom2"/>
</dbReference>
<protein>
    <submittedName>
        <fullName evidence="8">Aldehyde ferredoxin oxidoreductase</fullName>
    </submittedName>
</protein>
<dbReference type="SUPFAM" id="SSF56228">
    <property type="entry name" value="Aldehyde ferredoxin oxidoreductase, N-terminal domain"/>
    <property type="match status" value="1"/>
</dbReference>
<dbReference type="InterPro" id="IPR001203">
    <property type="entry name" value="OxRdtase_Ald_Fedxn_C"/>
</dbReference>
<keyword evidence="6" id="KW-0411">Iron-sulfur</keyword>
<proteinExistence type="inferred from homology"/>
<comment type="similarity">
    <text evidence="2">Belongs to the AOR/FOR family.</text>
</comment>
<dbReference type="Gene3D" id="1.10.569.10">
    <property type="entry name" value="Aldehyde Ferredoxin Oxidoreductase Protein, subunit A, domain 2"/>
    <property type="match status" value="1"/>
</dbReference>
<dbReference type="InterPro" id="IPR036503">
    <property type="entry name" value="Ald_Fedxn_OxRdtase_N_sf"/>
</dbReference>
<evidence type="ECO:0000256" key="5">
    <source>
        <dbReference type="ARBA" id="ARBA00023004"/>
    </source>
</evidence>
<evidence type="ECO:0000256" key="1">
    <source>
        <dbReference type="ARBA" id="ARBA00001966"/>
    </source>
</evidence>
<dbReference type="PANTHER" id="PTHR30038">
    <property type="entry name" value="ALDEHYDE FERREDOXIN OXIDOREDUCTASE"/>
    <property type="match status" value="1"/>
</dbReference>
<dbReference type="Proteomes" id="UP000001037">
    <property type="component" value="Chromosome"/>
</dbReference>